<feature type="region of interest" description="Disordered" evidence="1">
    <location>
        <begin position="1"/>
        <end position="53"/>
    </location>
</feature>
<feature type="compositionally biased region" description="Basic and acidic residues" evidence="1">
    <location>
        <begin position="16"/>
        <end position="28"/>
    </location>
</feature>
<organism evidence="2">
    <name type="scientific">Noctiluca scintillans</name>
    <name type="common">Sea sparkle</name>
    <name type="synonym">Red tide dinoflagellate</name>
    <dbReference type="NCBI Taxonomy" id="2966"/>
    <lineage>
        <taxon>Eukaryota</taxon>
        <taxon>Sar</taxon>
        <taxon>Alveolata</taxon>
        <taxon>Dinophyceae</taxon>
        <taxon>Noctilucales</taxon>
        <taxon>Noctilucaceae</taxon>
        <taxon>Noctiluca</taxon>
    </lineage>
</organism>
<dbReference type="GO" id="GO:0003676">
    <property type="term" value="F:nucleic acid binding"/>
    <property type="evidence" value="ECO:0007669"/>
    <property type="project" value="InterPro"/>
</dbReference>
<dbReference type="InterPro" id="IPR035979">
    <property type="entry name" value="RBD_domain_sf"/>
</dbReference>
<accession>A0A7S0ZML0</accession>
<sequence>MPRSSGSRSPRRSRSRDRDEPRRSDARRSSSTGRTGRHDPSASPVRAKGAQGSESMWVILENLPRKVSWNKVRGLFSEHGATVASGRVIRADNVALVRLTEGDDPSRMVKELDDIEFKDVPGCKVSAKSVSEKVGNKMMCS</sequence>
<dbReference type="AlphaFoldDB" id="A0A7S0ZML0"/>
<evidence type="ECO:0000313" key="2">
    <source>
        <dbReference type="EMBL" id="CAD8826469.1"/>
    </source>
</evidence>
<dbReference type="Gene3D" id="3.30.70.330">
    <property type="match status" value="1"/>
</dbReference>
<evidence type="ECO:0008006" key="3">
    <source>
        <dbReference type="Google" id="ProtNLM"/>
    </source>
</evidence>
<dbReference type="InterPro" id="IPR012677">
    <property type="entry name" value="Nucleotide-bd_a/b_plait_sf"/>
</dbReference>
<protein>
    <recommendedName>
        <fullName evidence="3">RRM domain-containing protein</fullName>
    </recommendedName>
</protein>
<evidence type="ECO:0000256" key="1">
    <source>
        <dbReference type="SAM" id="MobiDB-lite"/>
    </source>
</evidence>
<name>A0A7S0ZML0_NOCSC</name>
<proteinExistence type="predicted"/>
<reference evidence="2" key="1">
    <citation type="submission" date="2021-01" db="EMBL/GenBank/DDBJ databases">
        <authorList>
            <person name="Corre E."/>
            <person name="Pelletier E."/>
            <person name="Niang G."/>
            <person name="Scheremetjew M."/>
            <person name="Finn R."/>
            <person name="Kale V."/>
            <person name="Holt S."/>
            <person name="Cochrane G."/>
            <person name="Meng A."/>
            <person name="Brown T."/>
            <person name="Cohen L."/>
        </authorList>
    </citation>
    <scope>NUCLEOTIDE SEQUENCE</scope>
</reference>
<gene>
    <name evidence="2" type="ORF">NSCI0253_LOCUS815</name>
</gene>
<dbReference type="EMBL" id="HBFQ01001263">
    <property type="protein sequence ID" value="CAD8826469.1"/>
    <property type="molecule type" value="Transcribed_RNA"/>
</dbReference>
<dbReference type="SUPFAM" id="SSF54928">
    <property type="entry name" value="RNA-binding domain, RBD"/>
    <property type="match status" value="1"/>
</dbReference>